<accession>W2P1U0</accession>
<dbReference type="AlphaFoldDB" id="W2P1U0"/>
<feature type="signal peptide" evidence="2">
    <location>
        <begin position="1"/>
        <end position="31"/>
    </location>
</feature>
<evidence type="ECO:0000313" key="3">
    <source>
        <dbReference type="EMBL" id="ETM54675.1"/>
    </source>
</evidence>
<evidence type="ECO:0000256" key="1">
    <source>
        <dbReference type="SAM" id="MobiDB-lite"/>
    </source>
</evidence>
<reference evidence="3" key="1">
    <citation type="submission" date="2013-11" db="EMBL/GenBank/DDBJ databases">
        <title>The Genome Sequence of Phytophthora parasitica IAC_01/95.</title>
        <authorList>
            <consortium name="The Broad Institute Genomics Platform"/>
            <person name="Russ C."/>
            <person name="Tyler B."/>
            <person name="Panabieres F."/>
            <person name="Shan W."/>
            <person name="Tripathy S."/>
            <person name="Grunwald N."/>
            <person name="Machado M."/>
            <person name="Johnson C.S."/>
            <person name="Arredondo F."/>
            <person name="Hong C."/>
            <person name="Coffey M."/>
            <person name="Young S.K."/>
            <person name="Zeng Q."/>
            <person name="Gargeya S."/>
            <person name="Fitzgerald M."/>
            <person name="Abouelleil A."/>
            <person name="Alvarado L."/>
            <person name="Chapman S.B."/>
            <person name="Gainer-Dewar J."/>
            <person name="Goldberg J."/>
            <person name="Griggs A."/>
            <person name="Gujja S."/>
            <person name="Hansen M."/>
            <person name="Howarth C."/>
            <person name="Imamovic A."/>
            <person name="Ireland A."/>
            <person name="Larimer J."/>
            <person name="McCowan C."/>
            <person name="Murphy C."/>
            <person name="Pearson M."/>
            <person name="Poon T.W."/>
            <person name="Priest M."/>
            <person name="Roberts A."/>
            <person name="Saif S."/>
            <person name="Shea T."/>
            <person name="Sykes S."/>
            <person name="Wortman J."/>
            <person name="Nusbaum C."/>
            <person name="Birren B."/>
        </authorList>
    </citation>
    <scope>NUCLEOTIDE SEQUENCE [LARGE SCALE GENOMIC DNA]</scope>
    <source>
        <strain evidence="3">IAC_01/95</strain>
    </source>
</reference>
<proteinExistence type="predicted"/>
<gene>
    <name evidence="3" type="ORF">L914_02030</name>
</gene>
<evidence type="ECO:0000256" key="2">
    <source>
        <dbReference type="SAM" id="SignalP"/>
    </source>
</evidence>
<dbReference type="Proteomes" id="UP000054532">
    <property type="component" value="Unassembled WGS sequence"/>
</dbReference>
<organism evidence="3">
    <name type="scientific">Phytophthora nicotianae</name>
    <name type="common">Potato buckeye rot agent</name>
    <name type="synonym">Phytophthora parasitica</name>
    <dbReference type="NCBI Taxonomy" id="4792"/>
    <lineage>
        <taxon>Eukaryota</taxon>
        <taxon>Sar</taxon>
        <taxon>Stramenopiles</taxon>
        <taxon>Oomycota</taxon>
        <taxon>Peronosporomycetes</taxon>
        <taxon>Peronosporales</taxon>
        <taxon>Peronosporaceae</taxon>
        <taxon>Phytophthora</taxon>
    </lineage>
</organism>
<name>W2P1U0_PHYNI</name>
<feature type="chain" id="PRO_5004821295" evidence="2">
    <location>
        <begin position="32"/>
        <end position="57"/>
    </location>
</feature>
<feature type="region of interest" description="Disordered" evidence="1">
    <location>
        <begin position="33"/>
        <end position="57"/>
    </location>
</feature>
<dbReference type="EMBL" id="KI690946">
    <property type="protein sequence ID" value="ETM54675.1"/>
    <property type="molecule type" value="Genomic_DNA"/>
</dbReference>
<sequence length="57" mass="6402">MLTTMVGPTAHWAQALYAMVLLVWGRQTALGQDQMPVWPDPKTNSGQRLLHAWPSSR</sequence>
<keyword evidence="2" id="KW-0732">Signal</keyword>
<protein>
    <submittedName>
        <fullName evidence="3">Uncharacterized protein</fullName>
    </submittedName>
</protein>